<evidence type="ECO:0000256" key="3">
    <source>
        <dbReference type="ARBA" id="ARBA00022741"/>
    </source>
</evidence>
<dbReference type="Gene3D" id="1.10.4200.10">
    <property type="entry name" value="Triphosphoribosyl-dephospho-CoA protein"/>
    <property type="match status" value="1"/>
</dbReference>
<evidence type="ECO:0000256" key="1">
    <source>
        <dbReference type="ARBA" id="ARBA00001210"/>
    </source>
</evidence>
<evidence type="ECO:0000313" key="7">
    <source>
        <dbReference type="Proteomes" id="UP000466388"/>
    </source>
</evidence>
<gene>
    <name evidence="5" type="primary">citG</name>
    <name evidence="6" type="ORF">GM612_05085</name>
</gene>
<comment type="similarity">
    <text evidence="5">Belongs to the CitG/MdcB family.</text>
</comment>
<dbReference type="Pfam" id="PF01874">
    <property type="entry name" value="CitG"/>
    <property type="match status" value="1"/>
</dbReference>
<evidence type="ECO:0000256" key="4">
    <source>
        <dbReference type="ARBA" id="ARBA00022840"/>
    </source>
</evidence>
<reference evidence="6 7" key="1">
    <citation type="submission" date="2019-11" db="EMBL/GenBank/DDBJ databases">
        <title>Lactobacillus sp. nov. CRM56-3, isolated from fermented tea leaves.</title>
        <authorList>
            <person name="Phuengjayaem S."/>
            <person name="Tanasupawat S."/>
        </authorList>
    </citation>
    <scope>NUCLEOTIDE SEQUENCE [LARGE SCALE GENOMIC DNA]</scope>
    <source>
        <strain evidence="6 7">CRM56-3</strain>
    </source>
</reference>
<dbReference type="EMBL" id="WNJO01000005">
    <property type="protein sequence ID" value="MTV82025.1"/>
    <property type="molecule type" value="Genomic_DNA"/>
</dbReference>
<dbReference type="EC" id="2.4.2.52" evidence="5"/>
<dbReference type="PANTHER" id="PTHR30201">
    <property type="entry name" value="TRIPHOSPHORIBOSYL-DEPHOSPHO-COA SYNTHASE"/>
    <property type="match status" value="1"/>
</dbReference>
<dbReference type="RefSeq" id="WP_155431307.1">
    <property type="nucleotide sequence ID" value="NZ_WNJO01000005.1"/>
</dbReference>
<dbReference type="GO" id="GO:0005524">
    <property type="term" value="F:ATP binding"/>
    <property type="evidence" value="ECO:0007669"/>
    <property type="project" value="UniProtKB-KW"/>
</dbReference>
<keyword evidence="6" id="KW-0328">Glycosyltransferase</keyword>
<dbReference type="NCBIfam" id="TIGR03125">
    <property type="entry name" value="citrate_citG"/>
    <property type="match status" value="1"/>
</dbReference>
<comment type="catalytic activity">
    <reaction evidence="1 5">
        <text>3'-dephospho-CoA + ATP = 2'-(5''-triphospho-alpha-D-ribosyl)-3'-dephospho-CoA + adenine</text>
        <dbReference type="Rhea" id="RHEA:15117"/>
        <dbReference type="ChEBI" id="CHEBI:16708"/>
        <dbReference type="ChEBI" id="CHEBI:30616"/>
        <dbReference type="ChEBI" id="CHEBI:57328"/>
        <dbReference type="ChEBI" id="CHEBI:61378"/>
        <dbReference type="EC" id="2.4.2.52"/>
    </reaction>
</comment>
<name>A0A7X2XV05_9LACO</name>
<dbReference type="AlphaFoldDB" id="A0A7X2XV05"/>
<dbReference type="HAMAP" id="MF_00397">
    <property type="entry name" value="CitG"/>
    <property type="match status" value="1"/>
</dbReference>
<dbReference type="GO" id="GO:0016757">
    <property type="term" value="F:glycosyltransferase activity"/>
    <property type="evidence" value="ECO:0007669"/>
    <property type="project" value="UniProtKB-KW"/>
</dbReference>
<dbReference type="NCBIfam" id="NF002315">
    <property type="entry name" value="PRK01237.1"/>
    <property type="match status" value="1"/>
</dbReference>
<evidence type="ECO:0000256" key="2">
    <source>
        <dbReference type="ARBA" id="ARBA00022679"/>
    </source>
</evidence>
<dbReference type="InterPro" id="IPR017551">
    <property type="entry name" value="TriPribosyl-deP-CoA_syn_CitG"/>
</dbReference>
<proteinExistence type="inferred from homology"/>
<keyword evidence="2 5" id="KW-0808">Transferase</keyword>
<dbReference type="Proteomes" id="UP000466388">
    <property type="component" value="Unassembled WGS sequence"/>
</dbReference>
<sequence length="282" mass="30678">MDELAKNALVGDALKALLYEVSVNPKPGLVDPVSSGPHPDMDVFTFIDSTVSLRQYFTSCVGQGAAFHGDDLRQLFGSIRPIGVQAEHEMFAATNGVNTHKGAIFSLGILVTAEAYRLNHQQLTVTNVVQLMLRGLTASDFKNLDRQPADLLTAGERQYLRYGTKGIRGEAETGYPTVISVGLPTLRAAKGNQNQRLLDTLMMLVGHSVDTNLVKRAGNEDVVEWAHVQAKRYFDLGGSQTEDGMAFLTQLNQTFTDRNLSLGGSADLLILTIFLGLREGII</sequence>
<keyword evidence="7" id="KW-1185">Reference proteome</keyword>
<evidence type="ECO:0000313" key="6">
    <source>
        <dbReference type="EMBL" id="MTV82025.1"/>
    </source>
</evidence>
<evidence type="ECO:0000256" key="5">
    <source>
        <dbReference type="HAMAP-Rule" id="MF_00397"/>
    </source>
</evidence>
<protein>
    <recommendedName>
        <fullName evidence="5">Probable 2-(5''-triphosphoribosyl)-3'-dephosphocoenzyme-A synthase</fullName>
        <shortName evidence="5">2-(5''-triphosphoribosyl)-3'-dephospho-CoA synthase</shortName>
        <ecNumber evidence="5">2.4.2.52</ecNumber>
    </recommendedName>
</protein>
<accession>A0A7X2XV05</accession>
<keyword evidence="4 5" id="KW-0067">ATP-binding</keyword>
<dbReference type="InterPro" id="IPR002736">
    <property type="entry name" value="CitG"/>
</dbReference>
<keyword evidence="3 5" id="KW-0547">Nucleotide-binding</keyword>
<organism evidence="6 7">
    <name type="scientific">Secundilactobacillus folii</name>
    <dbReference type="NCBI Taxonomy" id="2678357"/>
    <lineage>
        <taxon>Bacteria</taxon>
        <taxon>Bacillati</taxon>
        <taxon>Bacillota</taxon>
        <taxon>Bacilli</taxon>
        <taxon>Lactobacillales</taxon>
        <taxon>Lactobacillaceae</taxon>
        <taxon>Secundilactobacillus</taxon>
    </lineage>
</organism>
<dbReference type="GO" id="GO:0051191">
    <property type="term" value="P:prosthetic group biosynthetic process"/>
    <property type="evidence" value="ECO:0007669"/>
    <property type="project" value="TreeGrafter"/>
</dbReference>
<dbReference type="PANTHER" id="PTHR30201:SF2">
    <property type="entry name" value="2-(5''-TRIPHOSPHORIBOSYL)-3'-DEPHOSPHOCOENZYME-A SYNTHASE"/>
    <property type="match status" value="1"/>
</dbReference>
<comment type="caution">
    <text evidence="6">The sequence shown here is derived from an EMBL/GenBank/DDBJ whole genome shotgun (WGS) entry which is preliminary data.</text>
</comment>
<dbReference type="GO" id="GO:0046917">
    <property type="term" value="F:triphosphoribosyl-dephospho-CoA synthase activity"/>
    <property type="evidence" value="ECO:0007669"/>
    <property type="project" value="UniProtKB-UniRule"/>
</dbReference>